<feature type="region of interest" description="Disordered" evidence="1">
    <location>
        <begin position="24"/>
        <end position="64"/>
    </location>
</feature>
<accession>A0A0B2R2Z7</accession>
<gene>
    <name evidence="2" type="ORF">glysoja_030357</name>
</gene>
<evidence type="ECO:0000256" key="1">
    <source>
        <dbReference type="SAM" id="MobiDB-lite"/>
    </source>
</evidence>
<name>A0A0B2R2Z7_GLYSO</name>
<dbReference type="EMBL" id="KN653883">
    <property type="protein sequence ID" value="KHN26403.1"/>
    <property type="molecule type" value="Genomic_DNA"/>
</dbReference>
<proteinExistence type="predicted"/>
<protein>
    <submittedName>
        <fullName evidence="2">Uncharacterized protein</fullName>
    </submittedName>
</protein>
<evidence type="ECO:0000313" key="2">
    <source>
        <dbReference type="EMBL" id="KHN26403.1"/>
    </source>
</evidence>
<feature type="compositionally biased region" description="Polar residues" evidence="1">
    <location>
        <begin position="46"/>
        <end position="64"/>
    </location>
</feature>
<reference evidence="2" key="1">
    <citation type="submission" date="2014-07" db="EMBL/GenBank/DDBJ databases">
        <title>Identification of a novel salt tolerance gene in wild soybean by whole-genome sequencing.</title>
        <authorList>
            <person name="Lam H.-M."/>
            <person name="Qi X."/>
            <person name="Li M.-W."/>
            <person name="Liu X."/>
            <person name="Xie M."/>
            <person name="Ni M."/>
            <person name="Xu X."/>
        </authorList>
    </citation>
    <scope>NUCLEOTIDE SEQUENCE [LARGE SCALE GENOMIC DNA]</scope>
    <source>
        <tissue evidence="2">Root</tissue>
    </source>
</reference>
<dbReference type="AlphaFoldDB" id="A0A0B2R2Z7"/>
<organism evidence="2">
    <name type="scientific">Glycine soja</name>
    <name type="common">Wild soybean</name>
    <dbReference type="NCBI Taxonomy" id="3848"/>
    <lineage>
        <taxon>Eukaryota</taxon>
        <taxon>Viridiplantae</taxon>
        <taxon>Streptophyta</taxon>
        <taxon>Embryophyta</taxon>
        <taxon>Tracheophyta</taxon>
        <taxon>Spermatophyta</taxon>
        <taxon>Magnoliopsida</taxon>
        <taxon>eudicotyledons</taxon>
        <taxon>Gunneridae</taxon>
        <taxon>Pentapetalae</taxon>
        <taxon>rosids</taxon>
        <taxon>fabids</taxon>
        <taxon>Fabales</taxon>
        <taxon>Fabaceae</taxon>
        <taxon>Papilionoideae</taxon>
        <taxon>50 kb inversion clade</taxon>
        <taxon>NPAAA clade</taxon>
        <taxon>indigoferoid/millettioid clade</taxon>
        <taxon>Phaseoleae</taxon>
        <taxon>Glycine</taxon>
        <taxon>Glycine subgen. Soja</taxon>
    </lineage>
</organism>
<sequence>MIGFKTPYWYNLWPLSGKTLALKSSHDSDSLSSGIAKSDKVLIPQDQDNSASLTDQLETPDITS</sequence>
<dbReference type="Proteomes" id="UP000053555">
    <property type="component" value="Unassembled WGS sequence"/>
</dbReference>